<reference evidence="1" key="1">
    <citation type="submission" date="2021-06" db="EMBL/GenBank/DDBJ databases">
        <authorList>
            <person name="Kallberg Y."/>
            <person name="Tangrot J."/>
            <person name="Rosling A."/>
        </authorList>
    </citation>
    <scope>NUCLEOTIDE SEQUENCE</scope>
    <source>
        <strain evidence="1">IL203A</strain>
    </source>
</reference>
<comment type="caution">
    <text evidence="1">The sequence shown here is derived from an EMBL/GenBank/DDBJ whole genome shotgun (WGS) entry which is preliminary data.</text>
</comment>
<gene>
    <name evidence="1" type="ORF">DHETER_LOCUS15311</name>
</gene>
<accession>A0ACA9QU20</accession>
<sequence>SSTINEAFKLRLSSILYTNNVPVSENELNLLTIRKLIDKLNQPVMESL</sequence>
<proteinExistence type="predicted"/>
<evidence type="ECO:0000313" key="1">
    <source>
        <dbReference type="EMBL" id="CAG8761844.1"/>
    </source>
</evidence>
<dbReference type="Proteomes" id="UP000789702">
    <property type="component" value="Unassembled WGS sequence"/>
</dbReference>
<organism evidence="1 2">
    <name type="scientific">Dentiscutata heterogama</name>
    <dbReference type="NCBI Taxonomy" id="1316150"/>
    <lineage>
        <taxon>Eukaryota</taxon>
        <taxon>Fungi</taxon>
        <taxon>Fungi incertae sedis</taxon>
        <taxon>Mucoromycota</taxon>
        <taxon>Glomeromycotina</taxon>
        <taxon>Glomeromycetes</taxon>
        <taxon>Diversisporales</taxon>
        <taxon>Gigasporaceae</taxon>
        <taxon>Dentiscutata</taxon>
    </lineage>
</organism>
<keyword evidence="2" id="KW-1185">Reference proteome</keyword>
<protein>
    <submittedName>
        <fullName evidence="1">2357_t:CDS:1</fullName>
    </submittedName>
</protein>
<evidence type="ECO:0000313" key="2">
    <source>
        <dbReference type="Proteomes" id="UP000789702"/>
    </source>
</evidence>
<name>A0ACA9QU20_9GLOM</name>
<feature type="non-terminal residue" evidence="1">
    <location>
        <position position="1"/>
    </location>
</feature>
<dbReference type="EMBL" id="CAJVPU010051728">
    <property type="protein sequence ID" value="CAG8761844.1"/>
    <property type="molecule type" value="Genomic_DNA"/>
</dbReference>
<feature type="non-terminal residue" evidence="1">
    <location>
        <position position="48"/>
    </location>
</feature>